<organism evidence="1">
    <name type="scientific">mine drainage metagenome</name>
    <dbReference type="NCBI Taxonomy" id="410659"/>
    <lineage>
        <taxon>unclassified sequences</taxon>
        <taxon>metagenomes</taxon>
        <taxon>ecological metagenomes</taxon>
    </lineage>
</organism>
<dbReference type="AlphaFoldDB" id="A0A1J5SPN8"/>
<proteinExistence type="predicted"/>
<accession>A0A1J5SPN8</accession>
<name>A0A1J5SPN8_9ZZZZ</name>
<evidence type="ECO:0000313" key="1">
    <source>
        <dbReference type="EMBL" id="OIR05992.1"/>
    </source>
</evidence>
<comment type="caution">
    <text evidence="1">The sequence shown here is derived from an EMBL/GenBank/DDBJ whole genome shotgun (WGS) entry which is preliminary data.</text>
</comment>
<dbReference type="EMBL" id="MLJW01000046">
    <property type="protein sequence ID" value="OIR05992.1"/>
    <property type="molecule type" value="Genomic_DNA"/>
</dbReference>
<sequence>MEITTRCVVEPDEPVAKEYAFDCKLIAALRVKAKSQKEAEVMLREVLDAASCNAGCWSDGSPVLFEASLDGEPPLFEVDGEPENRTAKSLKM</sequence>
<reference evidence="1" key="1">
    <citation type="submission" date="2016-10" db="EMBL/GenBank/DDBJ databases">
        <title>Sequence of Gallionella enrichment culture.</title>
        <authorList>
            <person name="Poehlein A."/>
            <person name="Muehling M."/>
            <person name="Daniel R."/>
        </authorList>
    </citation>
    <scope>NUCLEOTIDE SEQUENCE</scope>
</reference>
<protein>
    <submittedName>
        <fullName evidence="1">Uncharacterized protein</fullName>
    </submittedName>
</protein>
<gene>
    <name evidence="1" type="ORF">GALL_117890</name>
</gene>